<evidence type="ECO:0000256" key="3">
    <source>
        <dbReference type="ARBA" id="ARBA00022989"/>
    </source>
</evidence>
<feature type="transmembrane region" description="Helical" evidence="5">
    <location>
        <begin position="150"/>
        <end position="170"/>
    </location>
</feature>
<feature type="transmembrane region" description="Helical" evidence="5">
    <location>
        <begin position="213"/>
        <end position="232"/>
    </location>
</feature>
<dbReference type="InterPro" id="IPR037185">
    <property type="entry name" value="EmrE-like"/>
</dbReference>
<evidence type="ECO:0000256" key="4">
    <source>
        <dbReference type="ARBA" id="ARBA00023136"/>
    </source>
</evidence>
<dbReference type="SUPFAM" id="SSF103481">
    <property type="entry name" value="Multidrug resistance efflux transporter EmrE"/>
    <property type="match status" value="2"/>
</dbReference>
<name>A0ABT0DDK8_9HYPH</name>
<evidence type="ECO:0000313" key="7">
    <source>
        <dbReference type="EMBL" id="MCK0197837.1"/>
    </source>
</evidence>
<organism evidence="7 8">
    <name type="scientific">Ancylobacter crimeensis</name>
    <dbReference type="NCBI Taxonomy" id="2579147"/>
    <lineage>
        <taxon>Bacteria</taxon>
        <taxon>Pseudomonadati</taxon>
        <taxon>Pseudomonadota</taxon>
        <taxon>Alphaproteobacteria</taxon>
        <taxon>Hyphomicrobiales</taxon>
        <taxon>Xanthobacteraceae</taxon>
        <taxon>Ancylobacter</taxon>
    </lineage>
</organism>
<evidence type="ECO:0000259" key="6">
    <source>
        <dbReference type="Pfam" id="PF00892"/>
    </source>
</evidence>
<dbReference type="InterPro" id="IPR000620">
    <property type="entry name" value="EamA_dom"/>
</dbReference>
<gene>
    <name evidence="7" type="ORF">MWN34_13060</name>
</gene>
<sequence length="300" mass="31557">MAALDWATLLLLSVIWGGSFFFAKVAVVEVPPLLLVFIRVSVAALVLLAVLAARGGLRRVGPATIGAFLFMGLFNSAVPFTLLFWAQTHIQSGLASILNATTPLFTLLVAHLFTRDEKISGGRLAGIVLGFAGVVTMIGPHLLDQLGTDLLAQLACIGAALSYGITAVFGRRLRGLPPMLTAAGQLSAASLILLPAVLLFTPPWQQAVPSPHVAAATLGLAVVSTAFAYILYFRILGRNGATNISLVTLLVPVSAILLGALVLGERLSTESLAGFGLIALGLAAIDGRPWRRLRGRMRHR</sequence>
<dbReference type="EMBL" id="JALKCH010000008">
    <property type="protein sequence ID" value="MCK0197837.1"/>
    <property type="molecule type" value="Genomic_DNA"/>
</dbReference>
<feature type="transmembrane region" description="Helical" evidence="5">
    <location>
        <begin position="65"/>
        <end position="86"/>
    </location>
</feature>
<feature type="transmembrane region" description="Helical" evidence="5">
    <location>
        <begin position="92"/>
        <end position="112"/>
    </location>
</feature>
<dbReference type="PANTHER" id="PTHR32322:SF9">
    <property type="entry name" value="AMINO-ACID METABOLITE EFFLUX PUMP-RELATED"/>
    <property type="match status" value="1"/>
</dbReference>
<evidence type="ECO:0000256" key="1">
    <source>
        <dbReference type="ARBA" id="ARBA00004141"/>
    </source>
</evidence>
<evidence type="ECO:0000256" key="5">
    <source>
        <dbReference type="SAM" id="Phobius"/>
    </source>
</evidence>
<feature type="domain" description="EamA" evidence="6">
    <location>
        <begin position="9"/>
        <end position="137"/>
    </location>
</feature>
<reference evidence="7 8" key="1">
    <citation type="submission" date="2022-04" db="EMBL/GenBank/DDBJ databases">
        <authorList>
            <person name="Grouzdev D.S."/>
            <person name="Pantiukh K.S."/>
            <person name="Krutkina M.S."/>
        </authorList>
    </citation>
    <scope>NUCLEOTIDE SEQUENCE [LARGE SCALE GENOMIC DNA]</scope>
    <source>
        <strain evidence="7 8">6x-1</strain>
    </source>
</reference>
<keyword evidence="8" id="KW-1185">Reference proteome</keyword>
<dbReference type="Proteomes" id="UP001203284">
    <property type="component" value="Unassembled WGS sequence"/>
</dbReference>
<proteinExistence type="predicted"/>
<dbReference type="Pfam" id="PF00892">
    <property type="entry name" value="EamA"/>
    <property type="match status" value="2"/>
</dbReference>
<keyword evidence="2 5" id="KW-0812">Transmembrane</keyword>
<feature type="transmembrane region" description="Helical" evidence="5">
    <location>
        <begin position="182"/>
        <end position="201"/>
    </location>
</feature>
<evidence type="ECO:0000256" key="2">
    <source>
        <dbReference type="ARBA" id="ARBA00022692"/>
    </source>
</evidence>
<dbReference type="PANTHER" id="PTHR32322">
    <property type="entry name" value="INNER MEMBRANE TRANSPORTER"/>
    <property type="match status" value="1"/>
</dbReference>
<feature type="transmembrane region" description="Helical" evidence="5">
    <location>
        <begin position="33"/>
        <end position="53"/>
    </location>
</feature>
<keyword evidence="4 5" id="KW-0472">Membrane</keyword>
<comment type="subcellular location">
    <subcellularLocation>
        <location evidence="1">Membrane</location>
        <topology evidence="1">Multi-pass membrane protein</topology>
    </subcellularLocation>
</comment>
<feature type="domain" description="EamA" evidence="6">
    <location>
        <begin position="152"/>
        <end position="284"/>
    </location>
</feature>
<feature type="transmembrane region" description="Helical" evidence="5">
    <location>
        <begin position="124"/>
        <end position="143"/>
    </location>
</feature>
<keyword evidence="3 5" id="KW-1133">Transmembrane helix</keyword>
<evidence type="ECO:0000313" key="8">
    <source>
        <dbReference type="Proteomes" id="UP001203284"/>
    </source>
</evidence>
<dbReference type="InterPro" id="IPR050638">
    <property type="entry name" value="AA-Vitamin_Transporters"/>
</dbReference>
<comment type="caution">
    <text evidence="7">The sequence shown here is derived from an EMBL/GenBank/DDBJ whole genome shotgun (WGS) entry which is preliminary data.</text>
</comment>
<protein>
    <submittedName>
        <fullName evidence="7">DMT family transporter</fullName>
    </submittedName>
</protein>
<feature type="transmembrane region" description="Helical" evidence="5">
    <location>
        <begin position="270"/>
        <end position="290"/>
    </location>
</feature>
<feature type="transmembrane region" description="Helical" evidence="5">
    <location>
        <begin position="244"/>
        <end position="264"/>
    </location>
</feature>
<accession>A0ABT0DDK8</accession>